<dbReference type="PROSITE" id="PS00131">
    <property type="entry name" value="CARBOXYPEPT_SER_SER"/>
    <property type="match status" value="1"/>
</dbReference>
<dbReference type="GO" id="GO:0006508">
    <property type="term" value="P:proteolysis"/>
    <property type="evidence" value="ECO:0007669"/>
    <property type="project" value="UniProtKB-KW"/>
</dbReference>
<dbReference type="FunFam" id="3.40.50.1820:FF:000335">
    <property type="entry name" value="Carboxypeptidase"/>
    <property type="match status" value="1"/>
</dbReference>
<keyword evidence="8" id="KW-0732">Signal</keyword>
<evidence type="ECO:0000256" key="2">
    <source>
        <dbReference type="ARBA" id="ARBA00022645"/>
    </source>
</evidence>
<reference evidence="9" key="2">
    <citation type="submission" date="2025-08" db="UniProtKB">
        <authorList>
            <consortium name="Ensembl"/>
        </authorList>
    </citation>
    <scope>IDENTIFICATION</scope>
</reference>
<evidence type="ECO:0000256" key="3">
    <source>
        <dbReference type="ARBA" id="ARBA00022670"/>
    </source>
</evidence>
<dbReference type="PANTHER" id="PTHR11802">
    <property type="entry name" value="SERINE PROTEASE FAMILY S10 SERINE CARBOXYPEPTIDASE"/>
    <property type="match status" value="1"/>
</dbReference>
<dbReference type="InterPro" id="IPR033124">
    <property type="entry name" value="Ser_caboxypep_his_AS"/>
</dbReference>
<keyword evidence="4 7" id="KW-0378">Hydrolase</keyword>
<feature type="chain" id="PRO_5003580959" description="Carboxypeptidase" evidence="8">
    <location>
        <begin position="39"/>
        <end position="494"/>
    </location>
</feature>
<dbReference type="AlphaFoldDB" id="H3C3G5"/>
<accession>H3C3G5</accession>
<dbReference type="Pfam" id="PF00450">
    <property type="entry name" value="Peptidase_S10"/>
    <property type="match status" value="1"/>
</dbReference>
<evidence type="ECO:0000256" key="4">
    <source>
        <dbReference type="ARBA" id="ARBA00022801"/>
    </source>
</evidence>
<dbReference type="GO" id="GO:1904715">
    <property type="term" value="P:negative regulation of chaperone-mediated autophagy"/>
    <property type="evidence" value="ECO:0007669"/>
    <property type="project" value="UniProtKB-ARBA"/>
</dbReference>
<evidence type="ECO:0000256" key="7">
    <source>
        <dbReference type="RuleBase" id="RU361156"/>
    </source>
</evidence>
<dbReference type="PANTHER" id="PTHR11802:SF502">
    <property type="entry name" value="LYSOSOMAL PROTECTIVE PROTEIN"/>
    <property type="match status" value="1"/>
</dbReference>
<evidence type="ECO:0000313" key="10">
    <source>
        <dbReference type="Proteomes" id="UP000007303"/>
    </source>
</evidence>
<keyword evidence="3 7" id="KW-0645">Protease</keyword>
<evidence type="ECO:0000256" key="5">
    <source>
        <dbReference type="ARBA" id="ARBA00054649"/>
    </source>
</evidence>
<dbReference type="InterPro" id="IPR018202">
    <property type="entry name" value="Ser_caboxypep_ser_AS"/>
</dbReference>
<dbReference type="PRINTS" id="PR00724">
    <property type="entry name" value="CRBOXYPTASEC"/>
</dbReference>
<reference evidence="10" key="1">
    <citation type="journal article" date="2004" name="Nature">
        <title>Genome duplication in the teleost fish Tetraodon nigroviridis reveals the early vertebrate proto-karyotype.</title>
        <authorList>
            <person name="Jaillon O."/>
            <person name="Aury J.-M."/>
            <person name="Brunet F."/>
            <person name="Petit J.-L."/>
            <person name="Stange-Thomann N."/>
            <person name="Mauceli E."/>
            <person name="Bouneau L."/>
            <person name="Fischer C."/>
            <person name="Ozouf-Costaz C."/>
            <person name="Bernot A."/>
            <person name="Nicaud S."/>
            <person name="Jaffe D."/>
            <person name="Fisher S."/>
            <person name="Lutfalla G."/>
            <person name="Dossat C."/>
            <person name="Segurens B."/>
            <person name="Dasilva C."/>
            <person name="Salanoubat M."/>
            <person name="Levy M."/>
            <person name="Boudet N."/>
            <person name="Castellano S."/>
            <person name="Anthouard V."/>
            <person name="Jubin C."/>
            <person name="Castelli V."/>
            <person name="Katinka M."/>
            <person name="Vacherie B."/>
            <person name="Biemont C."/>
            <person name="Skalli Z."/>
            <person name="Cattolico L."/>
            <person name="Poulain J."/>
            <person name="De Berardinis V."/>
            <person name="Cruaud C."/>
            <person name="Duprat S."/>
            <person name="Brottier P."/>
            <person name="Coutanceau J.-P."/>
            <person name="Gouzy J."/>
            <person name="Parra G."/>
            <person name="Lardier G."/>
            <person name="Chapple C."/>
            <person name="McKernan K.J."/>
            <person name="McEwan P."/>
            <person name="Bosak S."/>
            <person name="Kellis M."/>
            <person name="Volff J.-N."/>
            <person name="Guigo R."/>
            <person name="Zody M.C."/>
            <person name="Mesirov J."/>
            <person name="Lindblad-Toh K."/>
            <person name="Birren B."/>
            <person name="Nusbaum C."/>
            <person name="Kahn D."/>
            <person name="Robinson-Rechavi M."/>
            <person name="Laudet V."/>
            <person name="Schachter V."/>
            <person name="Quetier F."/>
            <person name="Saurin W."/>
            <person name="Scarpelli C."/>
            <person name="Wincker P."/>
            <person name="Lander E.S."/>
            <person name="Weissenbach J."/>
            <person name="Roest Crollius H."/>
        </authorList>
    </citation>
    <scope>NUCLEOTIDE SEQUENCE [LARGE SCALE GENOMIC DNA]</scope>
</reference>
<dbReference type="Gene3D" id="3.40.50.1820">
    <property type="entry name" value="alpha/beta hydrolase"/>
    <property type="match status" value="2"/>
</dbReference>
<organism evidence="9 10">
    <name type="scientific">Tetraodon nigroviridis</name>
    <name type="common">Spotted green pufferfish</name>
    <name type="synonym">Chelonodon nigroviridis</name>
    <dbReference type="NCBI Taxonomy" id="99883"/>
    <lineage>
        <taxon>Eukaryota</taxon>
        <taxon>Metazoa</taxon>
        <taxon>Chordata</taxon>
        <taxon>Craniata</taxon>
        <taxon>Vertebrata</taxon>
        <taxon>Euteleostomi</taxon>
        <taxon>Actinopterygii</taxon>
        <taxon>Neopterygii</taxon>
        <taxon>Teleostei</taxon>
        <taxon>Neoteleostei</taxon>
        <taxon>Acanthomorphata</taxon>
        <taxon>Eupercaria</taxon>
        <taxon>Tetraodontiformes</taxon>
        <taxon>Tetradontoidea</taxon>
        <taxon>Tetraodontidae</taxon>
        <taxon>Tetraodon</taxon>
    </lineage>
</organism>
<dbReference type="OMA" id="GDWMKPF"/>
<dbReference type="STRING" id="99883.ENSTNIP00000002784"/>
<evidence type="ECO:0000313" key="9">
    <source>
        <dbReference type="Ensembl" id="ENSTNIP00000002784.1"/>
    </source>
</evidence>
<name>H3C3G5_TETNG</name>
<sequence length="494" mass="55640">TSHLRQPINELGWGHLKMQVALLGLFLWPALGPSRCLAAPAADEVVYLPGLQKQASFRHYSGYLSLASGKHLHYWFVESQNDPSIDPVVLWLNGGPGCSSLDGLLTEHGPFLIQDDGMTLRYNPYSWNKIANMLYLESPAGVGFSYSDDQKYMTNDTEVSLNNYLALKEFFRLFPEYSKNQLYLTGESYGGIYIPTLAERVMEDSSLNLQGVAVGNGMSSYEMNDNSLVYFAYYHGLLGTRLWTELQTFCCSDGKCNFYNSQNQNCSASLSEVQDIIYSSGLNMYNLYAPCPGGVGRTARFGVDGGELVIRDLGNIFINHQWTQLWKQKIQGLTFPHRSVRLDPPCTNSTPSTLYLNNAYTRAALHISAKAQDWVICSSEVNLNYGRLYLDVRKQYLKLLSALKYRILVYNGDVDMACNFMGDEWFVDSLNQQVEVERHPWLYNDENGQQVGGFVKEFGNIAFVTVKGSGHMVPSDKPGAAFAVFSRFIQRRPY</sequence>
<dbReference type="GO" id="GO:0031647">
    <property type="term" value="P:regulation of protein stability"/>
    <property type="evidence" value="ECO:0007669"/>
    <property type="project" value="UniProtKB-ARBA"/>
</dbReference>
<reference evidence="9" key="3">
    <citation type="submission" date="2025-09" db="UniProtKB">
        <authorList>
            <consortium name="Ensembl"/>
        </authorList>
    </citation>
    <scope>IDENTIFICATION</scope>
</reference>
<dbReference type="InParanoid" id="H3C3G5"/>
<proteinExistence type="inferred from homology"/>
<dbReference type="GO" id="GO:0004185">
    <property type="term" value="F:serine-type carboxypeptidase activity"/>
    <property type="evidence" value="ECO:0007669"/>
    <property type="project" value="UniProtKB-UniRule"/>
</dbReference>
<comment type="similarity">
    <text evidence="1 7">Belongs to the peptidase S10 family.</text>
</comment>
<dbReference type="ESTHER" id="tetng-q4tab8">
    <property type="family name" value="Carboxypeptidase_S10"/>
</dbReference>
<protein>
    <recommendedName>
        <fullName evidence="7">Carboxypeptidase</fullName>
        <ecNumber evidence="7">3.4.16.-</ecNumber>
    </recommendedName>
</protein>
<evidence type="ECO:0000256" key="1">
    <source>
        <dbReference type="ARBA" id="ARBA00009431"/>
    </source>
</evidence>
<dbReference type="Ensembl" id="ENSTNIT00000003007.1">
    <property type="protein sequence ID" value="ENSTNIP00000002784.1"/>
    <property type="gene ID" value="ENSTNIG00000002989.1"/>
</dbReference>
<feature type="signal peptide" evidence="8">
    <location>
        <begin position="1"/>
        <end position="38"/>
    </location>
</feature>
<dbReference type="InterPro" id="IPR001563">
    <property type="entry name" value="Peptidase_S10"/>
</dbReference>
<dbReference type="SUPFAM" id="SSF53474">
    <property type="entry name" value="alpha/beta-Hydrolases"/>
    <property type="match status" value="1"/>
</dbReference>
<dbReference type="Proteomes" id="UP000007303">
    <property type="component" value="Unassembled WGS sequence"/>
</dbReference>
<keyword evidence="2 7" id="KW-0121">Carboxypeptidase</keyword>
<comment type="subunit">
    <text evidence="6">Heterodimer of a 32 kDa chain and a 20 kDa chain; disulfide-linked.</text>
</comment>
<evidence type="ECO:0000256" key="6">
    <source>
        <dbReference type="ARBA" id="ARBA00061741"/>
    </source>
</evidence>
<keyword evidence="10" id="KW-1185">Reference proteome</keyword>
<dbReference type="GeneTree" id="ENSGT00880000138014"/>
<comment type="function">
    <text evidence="5">Protective protein appears to be essential for both the activity of beta-galactosidase and neuraminidase, it associates with these enzymes and exerts a protective function necessary for their stability and activity. This protein is also a carboxypeptidase and can deamidate tachykinins.</text>
</comment>
<dbReference type="InterPro" id="IPR029058">
    <property type="entry name" value="AB_hydrolase_fold"/>
</dbReference>
<dbReference type="PROSITE" id="PS00560">
    <property type="entry name" value="CARBOXYPEPT_SER_HIS"/>
    <property type="match status" value="1"/>
</dbReference>
<dbReference type="EC" id="3.4.16.-" evidence="7"/>
<evidence type="ECO:0000256" key="8">
    <source>
        <dbReference type="SAM" id="SignalP"/>
    </source>
</evidence>